<dbReference type="InterPro" id="IPR036291">
    <property type="entry name" value="NAD(P)-bd_dom_sf"/>
</dbReference>
<proteinExistence type="inferred from homology"/>
<sequence length="269" mass="27738">MDLNLSGRRALVTGSTGGIGYGIARALTELGADVGVNGRTAERVESALARLRSEIAGRTGAGSPFAAVGDVATAAGVGALVSAVPVVDILINNTGIFEPKPFFEIPDADWQRFFEVNVMSGVRLSRAYAPGMTERGWGRVIFIASESALNIPNEMVHYGMTKTAQLAVSRGLAQTVAGTGVTVNSVLPGPTLSEGVSDFLKQMAGVEGDADLDTLGRQFIAEHRPTSLIGRLATVEEVASMEAYLCSPAASATSGAALRVDGGVLTSIA</sequence>
<dbReference type="PANTHER" id="PTHR42879:SF6">
    <property type="entry name" value="NADPH-DEPENDENT REDUCTASE BACG"/>
    <property type="match status" value="1"/>
</dbReference>
<dbReference type="AlphaFoldDB" id="A0A564FTN6"/>
<evidence type="ECO:0000256" key="1">
    <source>
        <dbReference type="ARBA" id="ARBA00006484"/>
    </source>
</evidence>
<reference evidence="3 4" key="1">
    <citation type="submission" date="2019-06" db="EMBL/GenBank/DDBJ databases">
        <authorList>
            <person name="Rodrigo-Torres L."/>
            <person name="Arahal R. D."/>
            <person name="Lucena T."/>
        </authorList>
    </citation>
    <scope>NUCLEOTIDE SEQUENCE [LARGE SCALE GENOMIC DNA]</scope>
    <source>
        <strain evidence="3 4">SW08-7</strain>
    </source>
</reference>
<dbReference type="Gene3D" id="3.40.50.720">
    <property type="entry name" value="NAD(P)-binding Rossmann-like Domain"/>
    <property type="match status" value="1"/>
</dbReference>
<keyword evidence="3" id="KW-0560">Oxidoreductase</keyword>
<reference evidence="2" key="2">
    <citation type="journal article" date="2021" name="Front. Microbiol.">
        <title>Comprehensive Comparative Genomics and Phenotyping of Methylobacterium Species.</title>
        <authorList>
            <person name="Alessa O."/>
            <person name="Ogura Y."/>
            <person name="Fujitani Y."/>
            <person name="Takami H."/>
            <person name="Hayashi T."/>
            <person name="Sahin N."/>
            <person name="Tani A."/>
        </authorList>
    </citation>
    <scope>NUCLEOTIDE SEQUENCE</scope>
    <source>
        <strain evidence="2">DSM 22415</strain>
    </source>
</reference>
<evidence type="ECO:0000313" key="5">
    <source>
        <dbReference type="Proteomes" id="UP001055303"/>
    </source>
</evidence>
<keyword evidence="5" id="KW-1185">Reference proteome</keyword>
<evidence type="ECO:0000313" key="2">
    <source>
        <dbReference type="EMBL" id="GJD55984.1"/>
    </source>
</evidence>
<dbReference type="EMBL" id="CABFVH010000004">
    <property type="protein sequence ID" value="VUF11423.1"/>
    <property type="molecule type" value="Genomic_DNA"/>
</dbReference>
<dbReference type="InterPro" id="IPR002347">
    <property type="entry name" value="SDR_fam"/>
</dbReference>
<dbReference type="SUPFAM" id="SSF51735">
    <property type="entry name" value="NAD(P)-binding Rossmann-fold domains"/>
    <property type="match status" value="1"/>
</dbReference>
<dbReference type="PRINTS" id="PR00080">
    <property type="entry name" value="SDRFAMILY"/>
</dbReference>
<dbReference type="InterPro" id="IPR050259">
    <property type="entry name" value="SDR"/>
</dbReference>
<dbReference type="PANTHER" id="PTHR42879">
    <property type="entry name" value="3-OXOACYL-(ACYL-CARRIER-PROTEIN) REDUCTASE"/>
    <property type="match status" value="1"/>
</dbReference>
<reference evidence="2" key="3">
    <citation type="submission" date="2021-08" db="EMBL/GenBank/DDBJ databases">
        <authorList>
            <person name="Tani A."/>
            <person name="Ola A."/>
            <person name="Ogura Y."/>
            <person name="Katsura K."/>
            <person name="Hayashi T."/>
        </authorList>
    </citation>
    <scope>NUCLEOTIDE SEQUENCE</scope>
    <source>
        <strain evidence="2">DSM 22415</strain>
    </source>
</reference>
<organism evidence="3 4">
    <name type="scientific">Methylobacterium dankookense</name>
    <dbReference type="NCBI Taxonomy" id="560405"/>
    <lineage>
        <taxon>Bacteria</taxon>
        <taxon>Pseudomonadati</taxon>
        <taxon>Pseudomonadota</taxon>
        <taxon>Alphaproteobacteria</taxon>
        <taxon>Hyphomicrobiales</taxon>
        <taxon>Methylobacteriaceae</taxon>
        <taxon>Methylobacterium</taxon>
    </lineage>
</organism>
<dbReference type="EMBL" id="BPQI01000047">
    <property type="protein sequence ID" value="GJD55984.1"/>
    <property type="molecule type" value="Genomic_DNA"/>
</dbReference>
<dbReference type="EC" id="1.1.1.311" evidence="3"/>
<dbReference type="GO" id="GO:0018449">
    <property type="term" value="F:1-phenylethanol dehydrogenase activity"/>
    <property type="evidence" value="ECO:0007669"/>
    <property type="project" value="UniProtKB-EC"/>
</dbReference>
<dbReference type="Proteomes" id="UP001055303">
    <property type="component" value="Unassembled WGS sequence"/>
</dbReference>
<evidence type="ECO:0000313" key="3">
    <source>
        <dbReference type="EMBL" id="VUF11423.1"/>
    </source>
</evidence>
<gene>
    <name evidence="3" type="primary">ped</name>
    <name evidence="2" type="ORF">IFDJLNFL_1876</name>
    <name evidence="3" type="ORF">MTDSW087_01105</name>
</gene>
<name>A0A564FTN6_9HYPH</name>
<dbReference type="PRINTS" id="PR00081">
    <property type="entry name" value="GDHRDH"/>
</dbReference>
<dbReference type="RefSeq" id="WP_144761232.1">
    <property type="nucleotide sequence ID" value="NZ_BPQI01000047.1"/>
</dbReference>
<comment type="similarity">
    <text evidence="1">Belongs to the short-chain dehydrogenases/reductases (SDR) family.</text>
</comment>
<evidence type="ECO:0000313" key="4">
    <source>
        <dbReference type="Proteomes" id="UP000401717"/>
    </source>
</evidence>
<dbReference type="OrthoDB" id="9793325at2"/>
<dbReference type="Pfam" id="PF13561">
    <property type="entry name" value="adh_short_C2"/>
    <property type="match status" value="1"/>
</dbReference>
<protein>
    <submittedName>
        <fullName evidence="3">(S)-1-Phenylethanol dehydrogenase</fullName>
        <ecNumber evidence="3">1.1.1.311</ecNumber>
    </submittedName>
</protein>
<accession>A0A564FTN6</accession>
<dbReference type="Proteomes" id="UP000401717">
    <property type="component" value="Unassembled WGS sequence"/>
</dbReference>